<dbReference type="Gene3D" id="2.20.28.160">
    <property type="match status" value="1"/>
</dbReference>
<protein>
    <submittedName>
        <fullName evidence="1">Putative terminase</fullName>
    </submittedName>
</protein>
<gene>
    <name evidence="1" type="ORF">MM171A00921_0006</name>
</gene>
<dbReference type="EMBL" id="MT143662">
    <property type="protein sequence ID" value="QJA99674.1"/>
    <property type="molecule type" value="Genomic_DNA"/>
</dbReference>
<accession>A0A6M3M193</accession>
<name>A0A6M3M193_9ZZZZ</name>
<sequence length="444" mass="51465">MSDSIRDVMASAFDKILPIPKTPRVYRAPPPPKPVSWVPSGSMKNDTYVKRLRDFAQEIRAIDARKTKRIKYSSRGWCYLLEGLGLIDKGEFSKAQRAINDCRKLGFLPITFVAADQDLTRRFAGIHEAADPADRIKKLKEDIEGMLENLPSFTTDYWQDEEYYLMVCCEKGDIRNLFKPVCDEYHVPVVSTKGWYPILLRGHIANLSRKAEERGLKPVLLLFYDHDPAGIKITETFMKGLYDVSGGTGWEPWNLEIYRFGLNAKDVDEYGLMWIDNLKTGGGRESRDWGYIEKHGRRKCESNALFRNDETLEAGERICRDAIEKYYGKDALERFKEKEKKAKEKLGAVYDDPLWDDFSEKIDELIETISEEPEKEEEEESLESEKTFDVEIFRRKAYDSLYYGSCPKCGTDFDYDEEDVGRTVRCRHCNTPMKLVRAKEEETI</sequence>
<evidence type="ECO:0000313" key="1">
    <source>
        <dbReference type="EMBL" id="QJA99674.1"/>
    </source>
</evidence>
<organism evidence="1">
    <name type="scientific">viral metagenome</name>
    <dbReference type="NCBI Taxonomy" id="1070528"/>
    <lineage>
        <taxon>unclassified sequences</taxon>
        <taxon>metagenomes</taxon>
        <taxon>organismal metagenomes</taxon>
    </lineage>
</organism>
<dbReference type="AlphaFoldDB" id="A0A6M3M193"/>
<proteinExistence type="predicted"/>
<reference evidence="1" key="1">
    <citation type="submission" date="2020-03" db="EMBL/GenBank/DDBJ databases">
        <title>The deep terrestrial virosphere.</title>
        <authorList>
            <person name="Holmfeldt K."/>
            <person name="Nilsson E."/>
            <person name="Simone D."/>
            <person name="Lopez-Fernandez M."/>
            <person name="Wu X."/>
            <person name="de Brujin I."/>
            <person name="Lundin D."/>
            <person name="Andersson A."/>
            <person name="Bertilsson S."/>
            <person name="Dopson M."/>
        </authorList>
    </citation>
    <scope>NUCLEOTIDE SEQUENCE</scope>
    <source>
        <strain evidence="1">MM171A00921</strain>
    </source>
</reference>